<organism evidence="4 5">
    <name type="scientific">Zymoseptoria tritici (strain CBS 115943 / IPO323)</name>
    <name type="common">Speckled leaf blotch fungus</name>
    <name type="synonym">Septoria tritici</name>
    <dbReference type="NCBI Taxonomy" id="336722"/>
    <lineage>
        <taxon>Eukaryota</taxon>
        <taxon>Fungi</taxon>
        <taxon>Dikarya</taxon>
        <taxon>Ascomycota</taxon>
        <taxon>Pezizomycotina</taxon>
        <taxon>Dothideomycetes</taxon>
        <taxon>Dothideomycetidae</taxon>
        <taxon>Mycosphaerellales</taxon>
        <taxon>Mycosphaerellaceae</taxon>
        <taxon>Zymoseptoria</taxon>
    </lineage>
</organism>
<dbReference type="STRING" id="336722.F9X4F0"/>
<dbReference type="InParanoid" id="F9X4F0"/>
<dbReference type="Pfam" id="PF00069">
    <property type="entry name" value="Pkinase"/>
    <property type="match status" value="1"/>
</dbReference>
<dbReference type="PROSITE" id="PS50011">
    <property type="entry name" value="PROTEIN_KINASE_DOM"/>
    <property type="match status" value="1"/>
</dbReference>
<evidence type="ECO:0000256" key="1">
    <source>
        <dbReference type="SAM" id="MobiDB-lite"/>
    </source>
</evidence>
<dbReference type="GO" id="GO:0005737">
    <property type="term" value="C:cytoplasm"/>
    <property type="evidence" value="ECO:0007669"/>
    <property type="project" value="TreeGrafter"/>
</dbReference>
<dbReference type="SUPFAM" id="SSF56112">
    <property type="entry name" value="Protein kinase-like (PK-like)"/>
    <property type="match status" value="1"/>
</dbReference>
<evidence type="ECO:0000259" key="3">
    <source>
        <dbReference type="PROSITE" id="PS50011"/>
    </source>
</evidence>
<dbReference type="InterPro" id="IPR000719">
    <property type="entry name" value="Prot_kinase_dom"/>
</dbReference>
<keyword evidence="2" id="KW-0812">Transmembrane</keyword>
<dbReference type="HOGENOM" id="CLU_1020160_0_0_1"/>
<reference evidence="4 5" key="1">
    <citation type="journal article" date="2011" name="PLoS Genet.">
        <title>Finished genome of the fungal wheat pathogen Mycosphaerella graminicola reveals dispensome structure, chromosome plasticity, and stealth pathogenesis.</title>
        <authorList>
            <person name="Goodwin S.B."/>
            <person name="Ben M'barek S."/>
            <person name="Dhillon B."/>
            <person name="Wittenberg A.H.J."/>
            <person name="Crane C.F."/>
            <person name="Hane J.K."/>
            <person name="Foster A.J."/>
            <person name="Van der Lee T.A.J."/>
            <person name="Grimwood J."/>
            <person name="Aerts A."/>
            <person name="Antoniw J."/>
            <person name="Bailey A."/>
            <person name="Bluhm B."/>
            <person name="Bowler J."/>
            <person name="Bristow J."/>
            <person name="van der Burgt A."/>
            <person name="Canto-Canche B."/>
            <person name="Churchill A.C.L."/>
            <person name="Conde-Ferraez L."/>
            <person name="Cools H.J."/>
            <person name="Coutinho P.M."/>
            <person name="Csukai M."/>
            <person name="Dehal P."/>
            <person name="De Wit P."/>
            <person name="Donzelli B."/>
            <person name="van de Geest H.C."/>
            <person name="van Ham R.C.H.J."/>
            <person name="Hammond-Kosack K.E."/>
            <person name="Henrissat B."/>
            <person name="Kilian A."/>
            <person name="Kobayashi A.K."/>
            <person name="Koopmann E."/>
            <person name="Kourmpetis Y."/>
            <person name="Kuzniar A."/>
            <person name="Lindquist E."/>
            <person name="Lombard V."/>
            <person name="Maliepaard C."/>
            <person name="Martins N."/>
            <person name="Mehrabi R."/>
            <person name="Nap J.P.H."/>
            <person name="Ponomarenko A."/>
            <person name="Rudd J.J."/>
            <person name="Salamov A."/>
            <person name="Schmutz J."/>
            <person name="Schouten H.J."/>
            <person name="Shapiro H."/>
            <person name="Stergiopoulos I."/>
            <person name="Torriani S.F.F."/>
            <person name="Tu H."/>
            <person name="de Vries R.P."/>
            <person name="Waalwijk C."/>
            <person name="Ware S.B."/>
            <person name="Wiebenga A."/>
            <person name="Zwiers L.-H."/>
            <person name="Oliver R.P."/>
            <person name="Grigoriev I.V."/>
            <person name="Kema G.H.J."/>
        </authorList>
    </citation>
    <scope>NUCLEOTIDE SEQUENCE [LARGE SCALE GENOMIC DNA]</scope>
    <source>
        <strain evidence="5">CBS 115943 / IPO323</strain>
    </source>
</reference>
<gene>
    <name evidence="4" type="ORF">MYCGRDRAFT_90816</name>
</gene>
<dbReference type="GO" id="GO:0005524">
    <property type="term" value="F:ATP binding"/>
    <property type="evidence" value="ECO:0007669"/>
    <property type="project" value="InterPro"/>
</dbReference>
<keyword evidence="5" id="KW-1185">Reference proteome</keyword>
<dbReference type="GO" id="GO:0004674">
    <property type="term" value="F:protein serine/threonine kinase activity"/>
    <property type="evidence" value="ECO:0007669"/>
    <property type="project" value="TreeGrafter"/>
</dbReference>
<dbReference type="InterPro" id="IPR011009">
    <property type="entry name" value="Kinase-like_dom_sf"/>
</dbReference>
<keyword evidence="2" id="KW-1133">Transmembrane helix</keyword>
<dbReference type="GeneID" id="13403448"/>
<dbReference type="AlphaFoldDB" id="F9X4F0"/>
<name>F9X4F0_ZYMTI</name>
<dbReference type="VEuPathDB" id="FungiDB:ZTRI_2.661"/>
<evidence type="ECO:0000313" key="4">
    <source>
        <dbReference type="EMBL" id="EGP90484.1"/>
    </source>
</evidence>
<feature type="compositionally biased region" description="Basic and acidic residues" evidence="1">
    <location>
        <begin position="1"/>
        <end position="16"/>
    </location>
</feature>
<dbReference type="EMBL" id="CM001197">
    <property type="protein sequence ID" value="EGP90484.1"/>
    <property type="molecule type" value="Genomic_DNA"/>
</dbReference>
<feature type="region of interest" description="Disordered" evidence="1">
    <location>
        <begin position="1"/>
        <end position="22"/>
    </location>
</feature>
<feature type="transmembrane region" description="Helical" evidence="2">
    <location>
        <begin position="35"/>
        <end position="56"/>
    </location>
</feature>
<dbReference type="OrthoDB" id="5337378at2759"/>
<protein>
    <recommendedName>
        <fullName evidence="3">Protein kinase domain-containing protein</fullName>
    </recommendedName>
</protein>
<dbReference type="Gene3D" id="1.10.510.10">
    <property type="entry name" value="Transferase(Phosphotransferase) domain 1"/>
    <property type="match status" value="1"/>
</dbReference>
<dbReference type="eggNOG" id="ENOG502SND1">
    <property type="taxonomic scope" value="Eukaryota"/>
</dbReference>
<dbReference type="PANTHER" id="PTHR24361">
    <property type="entry name" value="MITOGEN-ACTIVATED KINASE KINASE KINASE"/>
    <property type="match status" value="1"/>
</dbReference>
<proteinExistence type="predicted"/>
<evidence type="ECO:0000256" key="2">
    <source>
        <dbReference type="SAM" id="Phobius"/>
    </source>
</evidence>
<feature type="domain" description="Protein kinase" evidence="3">
    <location>
        <begin position="99"/>
        <end position="273"/>
    </location>
</feature>
<dbReference type="InterPro" id="IPR008271">
    <property type="entry name" value="Ser/Thr_kinase_AS"/>
</dbReference>
<evidence type="ECO:0000313" key="5">
    <source>
        <dbReference type="Proteomes" id="UP000008062"/>
    </source>
</evidence>
<dbReference type="KEGG" id="ztr:MYCGRDRAFT_90816"/>
<accession>F9X4F0</accession>
<dbReference type="RefSeq" id="XP_003855508.1">
    <property type="nucleotide sequence ID" value="XM_003855460.1"/>
</dbReference>
<keyword evidence="2" id="KW-0472">Membrane</keyword>
<sequence length="273" mass="30720">MRTDSKQCQIRHEAHTRASSPHRRWLRQAQQVPRSIRLCIVAVVAFCAAVGFARGLRDIQDQNKKARPTIFPKSLDRSKIWSPDHPIRYNNGTHIDDKYAFFRHLGGGQEGSVDLYVDHMSGDIVVVKQMSSVARNQIPVEVSDDFLEVTTSWPTEIEAGLLLAGDVAEPYVPILDYFVLQSSTESCWAMVSPWLANGTLLNLAEKEKDQGGRTVHEIDSIYRPVVENLLQGLQSLHAKGLCHNDIKPNNVFIRDSTFWLLGDLGNQRTGECD</sequence>
<dbReference type="Proteomes" id="UP000008062">
    <property type="component" value="Chromosome 2"/>
</dbReference>
<dbReference type="PROSITE" id="PS00108">
    <property type="entry name" value="PROTEIN_KINASE_ST"/>
    <property type="match status" value="1"/>
</dbReference>
<dbReference type="InterPro" id="IPR053235">
    <property type="entry name" value="Ser_Thr_kinase"/>
</dbReference>